<accession>A0A8E0NB30</accession>
<dbReference type="Gene3D" id="3.30.300.130">
    <property type="entry name" value="Fe-S cluster assembly (FSCA)"/>
    <property type="match status" value="1"/>
</dbReference>
<dbReference type="OrthoDB" id="9809679at2"/>
<evidence type="ECO:0000313" key="9">
    <source>
        <dbReference type="EMBL" id="GAD58395.1"/>
    </source>
</evidence>
<dbReference type="GO" id="GO:0016226">
    <property type="term" value="P:iron-sulfur cluster assembly"/>
    <property type="evidence" value="ECO:0007669"/>
    <property type="project" value="InterPro"/>
</dbReference>
<evidence type="ECO:0000256" key="2">
    <source>
        <dbReference type="ARBA" id="ARBA00022741"/>
    </source>
</evidence>
<keyword evidence="10" id="KW-1185">Reference proteome</keyword>
<feature type="region of interest" description="Disordered" evidence="7">
    <location>
        <begin position="87"/>
        <end position="110"/>
    </location>
</feature>
<dbReference type="PANTHER" id="PTHR42961">
    <property type="entry name" value="IRON-SULFUR PROTEIN NUBPL"/>
    <property type="match status" value="1"/>
</dbReference>
<organism evidence="9 10">
    <name type="scientific">Brevundimonas abyssalis TAR-001</name>
    <dbReference type="NCBI Taxonomy" id="1391729"/>
    <lineage>
        <taxon>Bacteria</taxon>
        <taxon>Pseudomonadati</taxon>
        <taxon>Pseudomonadota</taxon>
        <taxon>Alphaproteobacteria</taxon>
        <taxon>Caulobacterales</taxon>
        <taxon>Caulobacteraceae</taxon>
        <taxon>Brevundimonas</taxon>
    </lineage>
</organism>
<dbReference type="GO" id="GO:0051539">
    <property type="term" value="F:4 iron, 4 sulfur cluster binding"/>
    <property type="evidence" value="ECO:0007669"/>
    <property type="project" value="TreeGrafter"/>
</dbReference>
<protein>
    <recommendedName>
        <fullName evidence="6">Iron-sulfur cluster carrier protein</fullName>
    </recommendedName>
</protein>
<dbReference type="HAMAP" id="MF_02040">
    <property type="entry name" value="Mrp_NBP35"/>
    <property type="match status" value="1"/>
</dbReference>
<name>A0A8E0NB30_9CAUL</name>
<keyword evidence="5 6" id="KW-0411">Iron-sulfur</keyword>
<proteinExistence type="inferred from homology"/>
<gene>
    <name evidence="9" type="ORF">MBEBAB_0645</name>
</gene>
<dbReference type="AlphaFoldDB" id="A0A8E0NB30"/>
<dbReference type="InterPro" id="IPR019591">
    <property type="entry name" value="Mrp/NBP35_ATP-bd"/>
</dbReference>
<evidence type="ECO:0000259" key="8">
    <source>
        <dbReference type="Pfam" id="PF01883"/>
    </source>
</evidence>
<keyword evidence="3 6" id="KW-0067">ATP-binding</keyword>
<keyword evidence="1 6" id="KW-0479">Metal-binding</keyword>
<dbReference type="GO" id="GO:0005524">
    <property type="term" value="F:ATP binding"/>
    <property type="evidence" value="ECO:0007669"/>
    <property type="project" value="UniProtKB-UniRule"/>
</dbReference>
<comment type="caution">
    <text evidence="9">The sequence shown here is derived from an EMBL/GenBank/DDBJ whole genome shotgun (WGS) entry which is preliminary data.</text>
</comment>
<dbReference type="Pfam" id="PF10609">
    <property type="entry name" value="ParA"/>
    <property type="match status" value="1"/>
</dbReference>
<keyword evidence="2 6" id="KW-0547">Nucleotide-binding</keyword>
<dbReference type="InterPro" id="IPR034904">
    <property type="entry name" value="FSCA_dom_sf"/>
</dbReference>
<dbReference type="InterPro" id="IPR033756">
    <property type="entry name" value="YlxH/NBP35"/>
</dbReference>
<dbReference type="Pfam" id="PF01883">
    <property type="entry name" value="FeS_assembly_P"/>
    <property type="match status" value="1"/>
</dbReference>
<dbReference type="GO" id="GO:0140663">
    <property type="term" value="F:ATP-dependent FeS chaperone activity"/>
    <property type="evidence" value="ECO:0007669"/>
    <property type="project" value="InterPro"/>
</dbReference>
<dbReference type="InterPro" id="IPR027417">
    <property type="entry name" value="P-loop_NTPase"/>
</dbReference>
<dbReference type="RefSeq" id="WP_021696491.1">
    <property type="nucleotide sequence ID" value="NZ_BATC01000007.1"/>
</dbReference>
<dbReference type="Gene3D" id="3.40.50.300">
    <property type="entry name" value="P-loop containing nucleotide triphosphate hydrolases"/>
    <property type="match status" value="1"/>
</dbReference>
<dbReference type="InterPro" id="IPR044304">
    <property type="entry name" value="NUBPL-like"/>
</dbReference>
<keyword evidence="6" id="KW-0378">Hydrolase</keyword>
<dbReference type="GO" id="GO:0016887">
    <property type="term" value="F:ATP hydrolysis activity"/>
    <property type="evidence" value="ECO:0007669"/>
    <property type="project" value="UniProtKB-UniRule"/>
</dbReference>
<comment type="subunit">
    <text evidence="6">Homodimer.</text>
</comment>
<sequence length="363" mass="37251">MPDRAAVIAALDAVIDPRSGQGLMAAGLVQGLVVADDRAGFALEVPAGDTALYAPVRDAAEAALKAIPGMARVSVVLTAEAVATPPRRRTAGLSPQAVDQGRAKAPVPTDRPAHVRRVLAVASGKGGVGKSTVSVNLACALAARGLRVGLLDADVYGPSAPTMLGISGKPAYEDGAMVPHEAWGLKAMSVGLLMKADDAMIWRGPMASQAITQMLTQTRWGTEDEPLDVLVVDLPPGTGDVQLTLIQKTPLDGAVIVSTPQEVALADARRAKTLFDRVNVPTLGLIENMSGDVFGRGGAEAEAARLGVDFLGDLPLDAALREGADAGVPVVAGDPDGDIAGRFSGLAEALSKKLDLQGFQTQL</sequence>
<evidence type="ECO:0000313" key="10">
    <source>
        <dbReference type="Proteomes" id="UP000016569"/>
    </source>
</evidence>
<evidence type="ECO:0000256" key="6">
    <source>
        <dbReference type="HAMAP-Rule" id="MF_02040"/>
    </source>
</evidence>
<dbReference type="PANTHER" id="PTHR42961:SF2">
    <property type="entry name" value="IRON-SULFUR PROTEIN NUBPL"/>
    <property type="match status" value="1"/>
</dbReference>
<evidence type="ECO:0000256" key="5">
    <source>
        <dbReference type="ARBA" id="ARBA00023014"/>
    </source>
</evidence>
<feature type="binding site" evidence="6">
    <location>
        <begin position="124"/>
        <end position="131"/>
    </location>
    <ligand>
        <name>ATP</name>
        <dbReference type="ChEBI" id="CHEBI:30616"/>
    </ligand>
</feature>
<comment type="function">
    <text evidence="6">Binds and transfers iron-sulfur (Fe-S) clusters to target apoproteins. Can hydrolyze ATP.</text>
</comment>
<dbReference type="CDD" id="cd02037">
    <property type="entry name" value="Mrp_NBP35"/>
    <property type="match status" value="1"/>
</dbReference>
<dbReference type="GO" id="GO:0046872">
    <property type="term" value="F:metal ion binding"/>
    <property type="evidence" value="ECO:0007669"/>
    <property type="project" value="UniProtKB-KW"/>
</dbReference>
<dbReference type="EMBL" id="BATC01000007">
    <property type="protein sequence ID" value="GAD58395.1"/>
    <property type="molecule type" value="Genomic_DNA"/>
</dbReference>
<reference evidence="10" key="1">
    <citation type="journal article" date="2013" name="Genome Announc.">
        <title>Draft Genome Sequence of the Dimorphic Prosthecate Bacterium Brevundimonas abyssalis TAR-001T.</title>
        <authorList>
            <person name="Tsubouchi T."/>
            <person name="Nishi S."/>
            <person name="Usui K."/>
            <person name="Shimane Y."/>
            <person name="Takaki Y."/>
            <person name="Maruyama T."/>
            <person name="Hatada Y."/>
        </authorList>
    </citation>
    <scope>NUCLEOTIDE SEQUENCE [LARGE SCALE GENOMIC DNA]</scope>
    <source>
        <strain evidence="10">TAR-001</strain>
    </source>
</reference>
<dbReference type="FunFam" id="3.40.50.300:FF:001278">
    <property type="entry name" value="Iron-sulfur cluster carrier protein"/>
    <property type="match status" value="1"/>
</dbReference>
<evidence type="ECO:0000256" key="1">
    <source>
        <dbReference type="ARBA" id="ARBA00022723"/>
    </source>
</evidence>
<dbReference type="SUPFAM" id="SSF117916">
    <property type="entry name" value="Fe-S cluster assembly (FSCA) domain-like"/>
    <property type="match status" value="1"/>
</dbReference>
<evidence type="ECO:0000256" key="4">
    <source>
        <dbReference type="ARBA" id="ARBA00023004"/>
    </source>
</evidence>
<feature type="domain" description="MIP18 family-like" evidence="8">
    <location>
        <begin position="4"/>
        <end position="75"/>
    </location>
</feature>
<evidence type="ECO:0000256" key="7">
    <source>
        <dbReference type="SAM" id="MobiDB-lite"/>
    </source>
</evidence>
<dbReference type="Proteomes" id="UP000016569">
    <property type="component" value="Unassembled WGS sequence"/>
</dbReference>
<comment type="similarity">
    <text evidence="6">Belongs to the Mrp/NBP35 ATP-binding proteins family.</text>
</comment>
<dbReference type="SUPFAM" id="SSF52540">
    <property type="entry name" value="P-loop containing nucleoside triphosphate hydrolases"/>
    <property type="match status" value="1"/>
</dbReference>
<keyword evidence="4 6" id="KW-0408">Iron</keyword>
<dbReference type="InterPro" id="IPR002744">
    <property type="entry name" value="MIP18-like"/>
</dbReference>
<evidence type="ECO:0000256" key="3">
    <source>
        <dbReference type="ARBA" id="ARBA00022840"/>
    </source>
</evidence>